<feature type="chain" id="PRO_5044498636" description="G-protein coupled receptors family 1 profile domain-containing protein" evidence="2">
    <location>
        <begin position="32"/>
        <end position="258"/>
    </location>
</feature>
<evidence type="ECO:0008006" key="5">
    <source>
        <dbReference type="Google" id="ProtNLM"/>
    </source>
</evidence>
<evidence type="ECO:0000313" key="4">
    <source>
        <dbReference type="Proteomes" id="UP000275408"/>
    </source>
</evidence>
<keyword evidence="2" id="KW-0732">Signal</keyword>
<feature type="signal peptide" evidence="2">
    <location>
        <begin position="1"/>
        <end position="31"/>
    </location>
</feature>
<name>A0A3M6TA78_POCDA</name>
<protein>
    <recommendedName>
        <fullName evidence="5">G-protein coupled receptors family 1 profile domain-containing protein</fullName>
    </recommendedName>
</protein>
<evidence type="ECO:0000256" key="2">
    <source>
        <dbReference type="SAM" id="SignalP"/>
    </source>
</evidence>
<comment type="caution">
    <text evidence="3">The sequence shown here is derived from an EMBL/GenBank/DDBJ whole genome shotgun (WGS) entry which is preliminary data.</text>
</comment>
<organism evidence="3 4">
    <name type="scientific">Pocillopora damicornis</name>
    <name type="common">Cauliflower coral</name>
    <name type="synonym">Millepora damicornis</name>
    <dbReference type="NCBI Taxonomy" id="46731"/>
    <lineage>
        <taxon>Eukaryota</taxon>
        <taxon>Metazoa</taxon>
        <taxon>Cnidaria</taxon>
        <taxon>Anthozoa</taxon>
        <taxon>Hexacorallia</taxon>
        <taxon>Scleractinia</taxon>
        <taxon>Astrocoeniina</taxon>
        <taxon>Pocilloporidae</taxon>
        <taxon>Pocillopora</taxon>
    </lineage>
</organism>
<dbReference type="Proteomes" id="UP000275408">
    <property type="component" value="Unassembled WGS sequence"/>
</dbReference>
<keyword evidence="1" id="KW-0472">Membrane</keyword>
<sequence>MTSLAVSVFFSLNLLAILCIRICVWPHQASGEGASHHQGQLPSYSKRKVFLYTHMLPVENPVLNYVLFTTTTQPDTAMNTAIKYLILNQACADLNSNHIHRNIIFGKDDDFSTHNKTCSVICSTKVFGHENGDSEEESYFCNLQRLFECFEWTAFSQFFTIICIKLWPHQERELVKTNGSSKLATAKAVKVTWMMIAIAILFLVYELSFDIIRALLYLGFMIEPLEPTLKNGLKNFFANLRIFPFTSESINLQQKMLK</sequence>
<keyword evidence="4" id="KW-1185">Reference proteome</keyword>
<keyword evidence="1" id="KW-0812">Transmembrane</keyword>
<feature type="transmembrane region" description="Helical" evidence="1">
    <location>
        <begin position="191"/>
        <end position="212"/>
    </location>
</feature>
<dbReference type="AlphaFoldDB" id="A0A3M6TA78"/>
<accession>A0A3M6TA78</accession>
<keyword evidence="1" id="KW-1133">Transmembrane helix</keyword>
<proteinExistence type="predicted"/>
<reference evidence="3 4" key="1">
    <citation type="journal article" date="2018" name="Sci. Rep.">
        <title>Comparative analysis of the Pocillopora damicornis genome highlights role of immune system in coral evolution.</title>
        <authorList>
            <person name="Cunning R."/>
            <person name="Bay R.A."/>
            <person name="Gillette P."/>
            <person name="Baker A.C."/>
            <person name="Traylor-Knowles N."/>
        </authorList>
    </citation>
    <scope>NUCLEOTIDE SEQUENCE [LARGE SCALE GENOMIC DNA]</scope>
    <source>
        <strain evidence="3">RSMAS</strain>
        <tissue evidence="3">Whole animal</tissue>
    </source>
</reference>
<evidence type="ECO:0000256" key="1">
    <source>
        <dbReference type="SAM" id="Phobius"/>
    </source>
</evidence>
<evidence type="ECO:0000313" key="3">
    <source>
        <dbReference type="EMBL" id="RMX38287.1"/>
    </source>
</evidence>
<gene>
    <name evidence="3" type="ORF">pdam_00024373</name>
</gene>
<dbReference type="EMBL" id="RCHS01004030">
    <property type="protein sequence ID" value="RMX38287.1"/>
    <property type="molecule type" value="Genomic_DNA"/>
</dbReference>